<organism evidence="2 3">
    <name type="scientific">Candidatus Propionivibrio dominans</name>
    <dbReference type="NCBI Taxonomy" id="2954373"/>
    <lineage>
        <taxon>Bacteria</taxon>
        <taxon>Pseudomonadati</taxon>
        <taxon>Pseudomonadota</taxon>
        <taxon>Betaproteobacteria</taxon>
        <taxon>Rhodocyclales</taxon>
        <taxon>Rhodocyclaceae</taxon>
        <taxon>Propionivibrio</taxon>
    </lineage>
</organism>
<gene>
    <name evidence="2" type="ORF">IPJ48_18195</name>
</gene>
<protein>
    <submittedName>
        <fullName evidence="2">Uncharacterized protein</fullName>
    </submittedName>
</protein>
<name>A0A9D7IA56_9RHOO</name>
<sequence>MPLAPHTFARNCFASLRDDAQVALREYLELRVQASAVSGIERAEREELLTKTARSQTTLWGFARRAAEANPNPNPVTSGLFIQSLNEVFDAFGRRVAALDRHVPEMVLLLLYVTFVMAGAIVGFASGAGGHRPSMASYIMIVLMVVLVFIILDLDRPRRGVIEVSQKSLYDLQAAIKGEAKALGTQPPANTSVPASTGQR</sequence>
<proteinExistence type="predicted"/>
<feature type="transmembrane region" description="Helical" evidence="1">
    <location>
        <begin position="135"/>
        <end position="152"/>
    </location>
</feature>
<keyword evidence="1" id="KW-0472">Membrane</keyword>
<comment type="caution">
    <text evidence="2">The sequence shown here is derived from an EMBL/GenBank/DDBJ whole genome shotgun (WGS) entry which is preliminary data.</text>
</comment>
<keyword evidence="1" id="KW-0812">Transmembrane</keyword>
<dbReference type="Proteomes" id="UP000886602">
    <property type="component" value="Unassembled WGS sequence"/>
</dbReference>
<keyword evidence="1" id="KW-1133">Transmembrane helix</keyword>
<dbReference type="AlphaFoldDB" id="A0A9D7IA56"/>
<accession>A0A9D7IA56</accession>
<evidence type="ECO:0000313" key="2">
    <source>
        <dbReference type="EMBL" id="MBK7424848.1"/>
    </source>
</evidence>
<dbReference type="EMBL" id="JADJNC010000055">
    <property type="protein sequence ID" value="MBK7424848.1"/>
    <property type="molecule type" value="Genomic_DNA"/>
</dbReference>
<evidence type="ECO:0000313" key="3">
    <source>
        <dbReference type="Proteomes" id="UP000886602"/>
    </source>
</evidence>
<evidence type="ECO:0000256" key="1">
    <source>
        <dbReference type="SAM" id="Phobius"/>
    </source>
</evidence>
<feature type="transmembrane region" description="Helical" evidence="1">
    <location>
        <begin position="107"/>
        <end position="129"/>
    </location>
</feature>
<reference evidence="2" key="1">
    <citation type="submission" date="2020-10" db="EMBL/GenBank/DDBJ databases">
        <title>Connecting structure to function with the recovery of over 1000 high-quality activated sludge metagenome-assembled genomes encoding full-length rRNA genes using long-read sequencing.</title>
        <authorList>
            <person name="Singleton C.M."/>
            <person name="Petriglieri F."/>
            <person name="Kristensen J.M."/>
            <person name="Kirkegaard R.H."/>
            <person name="Michaelsen T.Y."/>
            <person name="Andersen M.H."/>
            <person name="Karst S.M."/>
            <person name="Dueholm M.S."/>
            <person name="Nielsen P.H."/>
            <person name="Albertsen M."/>
        </authorList>
    </citation>
    <scope>NUCLEOTIDE SEQUENCE</scope>
    <source>
        <strain evidence="2">EsbW_18-Q3-R4-48_MAXAC.044</strain>
    </source>
</reference>